<name>A0ABS5V5F9_9GAMM</name>
<dbReference type="Pfam" id="PF00583">
    <property type="entry name" value="Acetyltransf_1"/>
    <property type="match status" value="1"/>
</dbReference>
<sequence>MTITLRTPQSTDYLAIASWFDNTTDVRRWAGPTMPYPFAASELEALLQKPELALESFCLVDDTGTLCGFGQFWRPLAAAGMPAVIDNSVHLGRIVIAPGQRGRGYGRLLMELLIAKAIEVTAASALTLRVYRSNLVAATLYSQLGFVALDQLSNDELLFMALIR</sequence>
<dbReference type="InterPro" id="IPR000182">
    <property type="entry name" value="GNAT_dom"/>
</dbReference>
<dbReference type="EC" id="2.3.1.-" evidence="2"/>
<reference evidence="2 3" key="1">
    <citation type="submission" date="2021-05" db="EMBL/GenBank/DDBJ databases">
        <title>Shewanella sp. JM162201.</title>
        <authorList>
            <person name="Xu S."/>
            <person name="Li A."/>
        </authorList>
    </citation>
    <scope>NUCLEOTIDE SEQUENCE [LARGE SCALE GENOMIC DNA]</scope>
    <source>
        <strain evidence="2 3">JM162201</strain>
    </source>
</reference>
<dbReference type="GO" id="GO:0016746">
    <property type="term" value="F:acyltransferase activity"/>
    <property type="evidence" value="ECO:0007669"/>
    <property type="project" value="UniProtKB-KW"/>
</dbReference>
<protein>
    <submittedName>
        <fullName evidence="2">GNAT family N-acetyltransferase</fullName>
        <ecNumber evidence="2">2.3.1.-</ecNumber>
    </submittedName>
</protein>
<keyword evidence="2" id="KW-0012">Acyltransferase</keyword>
<organism evidence="2 3">
    <name type="scientific">Shewanella jiangmenensis</name>
    <dbReference type="NCBI Taxonomy" id="2837387"/>
    <lineage>
        <taxon>Bacteria</taxon>
        <taxon>Pseudomonadati</taxon>
        <taxon>Pseudomonadota</taxon>
        <taxon>Gammaproteobacteria</taxon>
        <taxon>Alteromonadales</taxon>
        <taxon>Shewanellaceae</taxon>
        <taxon>Shewanella</taxon>
    </lineage>
</organism>
<accession>A0ABS5V5F9</accession>
<comment type="caution">
    <text evidence="2">The sequence shown here is derived from an EMBL/GenBank/DDBJ whole genome shotgun (WGS) entry which is preliminary data.</text>
</comment>
<proteinExistence type="predicted"/>
<gene>
    <name evidence="2" type="ORF">KJI95_11105</name>
</gene>
<dbReference type="EMBL" id="JAHEPS010000004">
    <property type="protein sequence ID" value="MBT1445067.1"/>
    <property type="molecule type" value="Genomic_DNA"/>
</dbReference>
<keyword evidence="2" id="KW-0808">Transferase</keyword>
<dbReference type="Gene3D" id="3.40.630.30">
    <property type="match status" value="1"/>
</dbReference>
<dbReference type="SUPFAM" id="SSF55729">
    <property type="entry name" value="Acyl-CoA N-acyltransferases (Nat)"/>
    <property type="match status" value="1"/>
</dbReference>
<keyword evidence="3" id="KW-1185">Reference proteome</keyword>
<dbReference type="InterPro" id="IPR016181">
    <property type="entry name" value="Acyl_CoA_acyltransferase"/>
</dbReference>
<feature type="domain" description="N-acetyltransferase" evidence="1">
    <location>
        <begin position="3"/>
        <end position="164"/>
    </location>
</feature>
<evidence type="ECO:0000313" key="2">
    <source>
        <dbReference type="EMBL" id="MBT1445067.1"/>
    </source>
</evidence>
<dbReference type="PROSITE" id="PS51186">
    <property type="entry name" value="GNAT"/>
    <property type="match status" value="1"/>
</dbReference>
<evidence type="ECO:0000313" key="3">
    <source>
        <dbReference type="Proteomes" id="UP001195903"/>
    </source>
</evidence>
<dbReference type="CDD" id="cd04301">
    <property type="entry name" value="NAT_SF"/>
    <property type="match status" value="1"/>
</dbReference>
<dbReference type="Proteomes" id="UP001195903">
    <property type="component" value="Unassembled WGS sequence"/>
</dbReference>
<dbReference type="RefSeq" id="WP_214507276.1">
    <property type="nucleotide sequence ID" value="NZ_JAHEPS010000004.1"/>
</dbReference>
<evidence type="ECO:0000259" key="1">
    <source>
        <dbReference type="PROSITE" id="PS51186"/>
    </source>
</evidence>